<dbReference type="Proteomes" id="UP000825483">
    <property type="component" value="Unassembled WGS sequence"/>
</dbReference>
<dbReference type="EMBL" id="BPUB01000001">
    <property type="protein sequence ID" value="GJG57767.1"/>
    <property type="molecule type" value="Genomic_DNA"/>
</dbReference>
<dbReference type="RefSeq" id="WP_223928242.1">
    <property type="nucleotide sequence ID" value="NZ_BPTU01000004.1"/>
</dbReference>
<sequence length="86" mass="9904">MRREEKKLETDRISKNNLLRGTAFYKGKVVAEEEKTGFTNKGQLVALLVKRLPKDIPTGAIVQFVIENMDKGGKWMYEHQKGKGFY</sequence>
<name>A0A9R1C853_9BACT</name>
<dbReference type="GeneID" id="72468667"/>
<evidence type="ECO:0000313" key="1">
    <source>
        <dbReference type="EMBL" id="GJG57767.1"/>
    </source>
</evidence>
<accession>A0A9R1C853</accession>
<evidence type="ECO:0000313" key="2">
    <source>
        <dbReference type="Proteomes" id="UP000825483"/>
    </source>
</evidence>
<proteinExistence type="predicted"/>
<reference evidence="1" key="1">
    <citation type="journal article" date="2022" name="Int. J. Syst. Evol. Microbiol.">
        <title>Prevotella lacticifex sp. nov., isolated from the rumen of cows.</title>
        <authorList>
            <person name="Shinkai T."/>
            <person name="Ikeyama N."/>
            <person name="Kumagai M."/>
            <person name="Ohmori H."/>
            <person name="Sakamoto M."/>
            <person name="Ohkuma M."/>
            <person name="Mitsumori M."/>
        </authorList>
    </citation>
    <scope>NUCLEOTIDE SEQUENCE</scope>
    <source>
        <strain evidence="1">R5076</strain>
    </source>
</reference>
<protein>
    <submittedName>
        <fullName evidence="1">Uncharacterized protein</fullName>
    </submittedName>
</protein>
<organism evidence="1 2">
    <name type="scientific">Prevotella lacticifex</name>
    <dbReference type="NCBI Taxonomy" id="2854755"/>
    <lineage>
        <taxon>Bacteria</taxon>
        <taxon>Pseudomonadati</taxon>
        <taxon>Bacteroidota</taxon>
        <taxon>Bacteroidia</taxon>
        <taxon>Bacteroidales</taxon>
        <taxon>Prevotellaceae</taxon>
        <taxon>Prevotella</taxon>
    </lineage>
</organism>
<gene>
    <name evidence="1" type="ORF">PRLR5076_06180</name>
</gene>
<comment type="caution">
    <text evidence="1">The sequence shown here is derived from an EMBL/GenBank/DDBJ whole genome shotgun (WGS) entry which is preliminary data.</text>
</comment>
<keyword evidence="2" id="KW-1185">Reference proteome</keyword>
<dbReference type="AlphaFoldDB" id="A0A9R1C853"/>